<protein>
    <submittedName>
        <fullName evidence="1">Uncharacterized protein</fullName>
    </submittedName>
</protein>
<evidence type="ECO:0000313" key="1">
    <source>
        <dbReference type="EMBL" id="CAK86860.1"/>
    </source>
</evidence>
<dbReference type="OrthoDB" id="304642at2759"/>
<accession>A0DUZ3</accession>
<gene>
    <name evidence="1" type="ORF">GSPATT00020522001</name>
</gene>
<dbReference type="GeneID" id="5040042"/>
<proteinExistence type="predicted"/>
<name>A0DUZ3_PARTE</name>
<dbReference type="EMBL" id="CT868596">
    <property type="protein sequence ID" value="CAK86860.1"/>
    <property type="molecule type" value="Genomic_DNA"/>
</dbReference>
<sequence length="547" mass="64542">MKLFKAFCQGKSILLKDTEKLTKYFDLCLKTPITYKGIKQTIGYHQIMVAQFNSKEFNKGIFPQFISLIGRDFKDLDQQEFNYFIQSLSCYVESALNKNVYDKQIFENVLNQIGLNATYIQKCLFYLTIFQNSGFHKVLDQSKEAATKLQNELLEQAPQTPEELLWRLFIVIQQIQWRKKEQGHDEYFKNVESQIIDSFINQIEQIEITQPKLTNVLSRFMLLKYYMMLKHQYPQFEDKRIQKQLFSNYSNSHNYIQENLSALNSFELLQYIEIFSKSKDLIQSAKWDLILNEINSRNLNEMPIYNVVSLTVNIMDNKKNDTSIRQSINLNMDSINSQSYAELFKAIHFMNLNQDLKEQFVTKIQQKVVPKDLPLHHVSMILFVLKSLRRIDQNMIEKYLVGIQSRIKDIDNYAALGILAAINSVSQKNPLIFAQIQTLKLNEQQDQPLLREILRYLQLHDPQNEMSIKVQEGLVRFLNKEFNLASILSILVILREFDQKTQKKITLIPELKKHIIRGVEEFKSLSSFNQKDNEQMEFLRKHYQIDA</sequence>
<evidence type="ECO:0000313" key="2">
    <source>
        <dbReference type="Proteomes" id="UP000000600"/>
    </source>
</evidence>
<reference evidence="1 2" key="1">
    <citation type="journal article" date="2006" name="Nature">
        <title>Global trends of whole-genome duplications revealed by the ciliate Paramecium tetraurelia.</title>
        <authorList>
            <consortium name="Genoscope"/>
            <person name="Aury J.-M."/>
            <person name="Jaillon O."/>
            <person name="Duret L."/>
            <person name="Noel B."/>
            <person name="Jubin C."/>
            <person name="Porcel B.M."/>
            <person name="Segurens B."/>
            <person name="Daubin V."/>
            <person name="Anthouard V."/>
            <person name="Aiach N."/>
            <person name="Arnaiz O."/>
            <person name="Billaut A."/>
            <person name="Beisson J."/>
            <person name="Blanc I."/>
            <person name="Bouhouche K."/>
            <person name="Camara F."/>
            <person name="Duharcourt S."/>
            <person name="Guigo R."/>
            <person name="Gogendeau D."/>
            <person name="Katinka M."/>
            <person name="Keller A.-M."/>
            <person name="Kissmehl R."/>
            <person name="Klotz C."/>
            <person name="Koll F."/>
            <person name="Le Moue A."/>
            <person name="Lepere C."/>
            <person name="Malinsky S."/>
            <person name="Nowacki M."/>
            <person name="Nowak J.K."/>
            <person name="Plattner H."/>
            <person name="Poulain J."/>
            <person name="Ruiz F."/>
            <person name="Serrano V."/>
            <person name="Zagulski M."/>
            <person name="Dessen P."/>
            <person name="Betermier M."/>
            <person name="Weissenbach J."/>
            <person name="Scarpelli C."/>
            <person name="Schachter V."/>
            <person name="Sperling L."/>
            <person name="Meyer E."/>
            <person name="Cohen J."/>
            <person name="Wincker P."/>
        </authorList>
    </citation>
    <scope>NUCLEOTIDE SEQUENCE [LARGE SCALE GENOMIC DNA]</scope>
    <source>
        <strain evidence="1 2">Stock d4-2</strain>
    </source>
</reference>
<dbReference type="Proteomes" id="UP000000600">
    <property type="component" value="Unassembled WGS sequence"/>
</dbReference>
<dbReference type="HOGENOM" id="CLU_498279_0_0_1"/>
<dbReference type="AlphaFoldDB" id="A0DUZ3"/>
<dbReference type="OMA" id="QEFNYFI"/>
<dbReference type="RefSeq" id="XP_001454257.1">
    <property type="nucleotide sequence ID" value="XM_001454220.1"/>
</dbReference>
<organism evidence="1 2">
    <name type="scientific">Paramecium tetraurelia</name>
    <dbReference type="NCBI Taxonomy" id="5888"/>
    <lineage>
        <taxon>Eukaryota</taxon>
        <taxon>Sar</taxon>
        <taxon>Alveolata</taxon>
        <taxon>Ciliophora</taxon>
        <taxon>Intramacronucleata</taxon>
        <taxon>Oligohymenophorea</taxon>
        <taxon>Peniculida</taxon>
        <taxon>Parameciidae</taxon>
        <taxon>Paramecium</taxon>
    </lineage>
</organism>
<keyword evidence="2" id="KW-1185">Reference proteome</keyword>
<dbReference type="KEGG" id="ptm:GSPATT00020522001"/>
<dbReference type="InParanoid" id="A0DUZ3"/>